<dbReference type="GO" id="GO:0003677">
    <property type="term" value="F:DNA binding"/>
    <property type="evidence" value="ECO:0007669"/>
    <property type="project" value="InterPro"/>
</dbReference>
<dbReference type="eggNOG" id="COG1943">
    <property type="taxonomic scope" value="Bacteria"/>
</dbReference>
<sequence length="326" mass="37921">MTAARKNLIDPASTPYYHCMARCVRRAFLCGKDDFSGKNYEHRRQWVIDRLKELSEVFAIEICAYAVMSNHYHVVLHINRKQCEQWGDREVLERWTRLFSGHLLVQRFLANDKLGKAELQRVEAFAEEYRRRLLDISWFMRCLNEYLAREANKEDGCKGRFWEGRYKSQALLDEAALLTCMAYVDLNPVRAKMARTPETSDYTSVKERAIQARGNAATKQVPRLKSLRSQGQKPDQAIPFALSSYLELVDWSGRIVRQDKKGRIPADIPPILERLKIDPDEWLKAMCWNNRFRRAVGKLASLKAYAEKTGRQWVHGVSGSQSLYLQ</sequence>
<dbReference type="GO" id="GO:0004803">
    <property type="term" value="F:transposase activity"/>
    <property type="evidence" value="ECO:0007669"/>
    <property type="project" value="InterPro"/>
</dbReference>
<evidence type="ECO:0000259" key="1">
    <source>
        <dbReference type="SMART" id="SM01321"/>
    </source>
</evidence>
<dbReference type="STRING" id="1137799.GZ78_19900"/>
<evidence type="ECO:0000313" key="3">
    <source>
        <dbReference type="Proteomes" id="UP000028073"/>
    </source>
</evidence>
<name>A0A081NEN7_9GAMM</name>
<dbReference type="Gene3D" id="3.30.70.1290">
    <property type="entry name" value="Transposase IS200-like"/>
    <property type="match status" value="1"/>
</dbReference>
<dbReference type="SMART" id="SM01321">
    <property type="entry name" value="Y1_Tnp"/>
    <property type="match status" value="1"/>
</dbReference>
<dbReference type="Proteomes" id="UP000028073">
    <property type="component" value="Unassembled WGS sequence"/>
</dbReference>
<dbReference type="OrthoDB" id="9814067at2"/>
<dbReference type="PANTHER" id="PTHR34322">
    <property type="entry name" value="TRANSPOSASE, Y1_TNP DOMAIN-CONTAINING"/>
    <property type="match status" value="1"/>
</dbReference>
<dbReference type="InterPro" id="IPR002686">
    <property type="entry name" value="Transposase_17"/>
</dbReference>
<organism evidence="2 3">
    <name type="scientific">Endozoicomonas numazuensis</name>
    <dbReference type="NCBI Taxonomy" id="1137799"/>
    <lineage>
        <taxon>Bacteria</taxon>
        <taxon>Pseudomonadati</taxon>
        <taxon>Pseudomonadota</taxon>
        <taxon>Gammaproteobacteria</taxon>
        <taxon>Oceanospirillales</taxon>
        <taxon>Endozoicomonadaceae</taxon>
        <taxon>Endozoicomonas</taxon>
    </lineage>
</organism>
<feature type="domain" description="Transposase IS200-like" evidence="1">
    <location>
        <begin position="12"/>
        <end position="187"/>
    </location>
</feature>
<protein>
    <submittedName>
        <fullName evidence="2">Transposase</fullName>
    </submittedName>
</protein>
<reference evidence="2 3" key="1">
    <citation type="submission" date="2014-06" db="EMBL/GenBank/DDBJ databases">
        <title>Whole Genome Sequences of Three Symbiotic Endozoicomonas Bacteria.</title>
        <authorList>
            <person name="Neave M.J."/>
            <person name="Apprill A."/>
            <person name="Voolstra C.R."/>
        </authorList>
    </citation>
    <scope>NUCLEOTIDE SEQUENCE [LARGE SCALE GENOMIC DNA]</scope>
    <source>
        <strain evidence="2 3">DSM 25634</strain>
    </source>
</reference>
<comment type="caution">
    <text evidence="2">The sequence shown here is derived from an EMBL/GenBank/DDBJ whole genome shotgun (WGS) entry which is preliminary data.</text>
</comment>
<evidence type="ECO:0000313" key="2">
    <source>
        <dbReference type="EMBL" id="KEQ16910.1"/>
    </source>
</evidence>
<dbReference type="SUPFAM" id="SSF143422">
    <property type="entry name" value="Transposase IS200-like"/>
    <property type="match status" value="1"/>
</dbReference>
<dbReference type="GO" id="GO:0006313">
    <property type="term" value="P:DNA transposition"/>
    <property type="evidence" value="ECO:0007669"/>
    <property type="project" value="InterPro"/>
</dbReference>
<accession>A0A081NEN7</accession>
<dbReference type="RefSeq" id="WP_034839177.1">
    <property type="nucleotide sequence ID" value="NZ_JOKH01000004.1"/>
</dbReference>
<proteinExistence type="predicted"/>
<dbReference type="AlphaFoldDB" id="A0A081NEN7"/>
<keyword evidence="3" id="KW-1185">Reference proteome</keyword>
<gene>
    <name evidence="2" type="ORF">GZ78_19900</name>
</gene>
<dbReference type="PANTHER" id="PTHR34322:SF2">
    <property type="entry name" value="TRANSPOSASE IS200-LIKE DOMAIN-CONTAINING PROTEIN"/>
    <property type="match status" value="1"/>
</dbReference>
<dbReference type="EMBL" id="JOKH01000004">
    <property type="protein sequence ID" value="KEQ16910.1"/>
    <property type="molecule type" value="Genomic_DNA"/>
</dbReference>
<dbReference type="InterPro" id="IPR036515">
    <property type="entry name" value="Transposase_17_sf"/>
</dbReference>